<proteinExistence type="predicted"/>
<dbReference type="PANTHER" id="PTHR40265">
    <property type="entry name" value="BLL2707 PROTEIN"/>
    <property type="match status" value="1"/>
</dbReference>
<organism evidence="2 3">
    <name type="scientific">Pseudoxanthobacter soli DSM 19599</name>
    <dbReference type="NCBI Taxonomy" id="1123029"/>
    <lineage>
        <taxon>Bacteria</taxon>
        <taxon>Pseudomonadati</taxon>
        <taxon>Pseudomonadota</taxon>
        <taxon>Alphaproteobacteria</taxon>
        <taxon>Hyphomicrobiales</taxon>
        <taxon>Segnochrobactraceae</taxon>
        <taxon>Pseudoxanthobacter</taxon>
    </lineage>
</organism>
<evidence type="ECO:0000313" key="2">
    <source>
        <dbReference type="EMBL" id="SHO65719.1"/>
    </source>
</evidence>
<dbReference type="EMBL" id="FRXO01000004">
    <property type="protein sequence ID" value="SHO65719.1"/>
    <property type="molecule type" value="Genomic_DNA"/>
</dbReference>
<dbReference type="Pfam" id="PF13468">
    <property type="entry name" value="Glyoxalase_3"/>
    <property type="match status" value="1"/>
</dbReference>
<sequence length="308" mass="32617">MAADAALPARTDGPTRGIDHIVQVVTDLEEAAACYRALGFTTTPPARHPFGTGNILVQFANRSFLELLTVVDPAAIEEPGPGRFSFAAFNRDALASHGEGGAMVVVRSNDAAADRAAFAAAGLPVFEPFGFERTATGPDGVARKVAFSLTFTGDPEAPDVGIFACQSHYPENFWKPDFQRHDNGAHGIAGIVISTPRPDASAAVWAAVTGAIPRPVAGGLSFDTADGDVTLLTPESIRERWGISIPADRSIRPHIIAMRIAMPEFHHTSAGIWFEKIEHGNAGAVRIVPPGRAHGLMLIIETMGSRVL</sequence>
<dbReference type="Proteomes" id="UP000186406">
    <property type="component" value="Unassembled WGS sequence"/>
</dbReference>
<dbReference type="InterPro" id="IPR029068">
    <property type="entry name" value="Glyas_Bleomycin-R_OHBP_Dase"/>
</dbReference>
<dbReference type="RefSeq" id="WP_073628814.1">
    <property type="nucleotide sequence ID" value="NZ_FRXO01000004.1"/>
</dbReference>
<dbReference type="InterPro" id="IPR025870">
    <property type="entry name" value="Glyoxalase-like_dom"/>
</dbReference>
<keyword evidence="3" id="KW-1185">Reference proteome</keyword>
<dbReference type="CDD" id="cd06587">
    <property type="entry name" value="VOC"/>
    <property type="match status" value="1"/>
</dbReference>
<accession>A0A1M7ZLN7</accession>
<dbReference type="AlphaFoldDB" id="A0A1M7ZLN7"/>
<feature type="domain" description="Glyoxalase-like" evidence="1">
    <location>
        <begin position="18"/>
        <end position="208"/>
    </location>
</feature>
<reference evidence="2 3" key="1">
    <citation type="submission" date="2016-12" db="EMBL/GenBank/DDBJ databases">
        <authorList>
            <person name="Song W.-J."/>
            <person name="Kurnit D.M."/>
        </authorList>
    </citation>
    <scope>NUCLEOTIDE SEQUENCE [LARGE SCALE GENOMIC DNA]</scope>
    <source>
        <strain evidence="2 3">DSM 19599</strain>
    </source>
</reference>
<name>A0A1M7ZLN7_9HYPH</name>
<evidence type="ECO:0000259" key="1">
    <source>
        <dbReference type="Pfam" id="PF13468"/>
    </source>
</evidence>
<dbReference type="OrthoDB" id="9812467at2"/>
<dbReference type="Gene3D" id="3.10.180.10">
    <property type="entry name" value="2,3-Dihydroxybiphenyl 1,2-Dioxygenase, domain 1"/>
    <property type="match status" value="1"/>
</dbReference>
<dbReference type="PANTHER" id="PTHR40265:SF1">
    <property type="entry name" value="GLYOXALASE-LIKE DOMAIN-CONTAINING PROTEIN"/>
    <property type="match status" value="1"/>
</dbReference>
<dbReference type="SUPFAM" id="SSF54593">
    <property type="entry name" value="Glyoxalase/Bleomycin resistance protein/Dihydroxybiphenyl dioxygenase"/>
    <property type="match status" value="1"/>
</dbReference>
<protein>
    <submittedName>
        <fullName evidence="2">Glyoxalase-like domain-containing protein</fullName>
    </submittedName>
</protein>
<evidence type="ECO:0000313" key="3">
    <source>
        <dbReference type="Proteomes" id="UP000186406"/>
    </source>
</evidence>
<dbReference type="STRING" id="1123029.SAMN02745172_02365"/>
<gene>
    <name evidence="2" type="ORF">SAMN02745172_02365</name>
</gene>